<proteinExistence type="predicted"/>
<feature type="domain" description="Tubulin-folding cofactor D C-terminal" evidence="4">
    <location>
        <begin position="996"/>
        <end position="1199"/>
    </location>
</feature>
<dbReference type="InterPro" id="IPR058033">
    <property type="entry name" value="ARM_TBCD_2nd"/>
</dbReference>
<dbReference type="SUPFAM" id="SSF48371">
    <property type="entry name" value="ARM repeat"/>
    <property type="match status" value="1"/>
</dbReference>
<keyword evidence="1" id="KW-0143">Chaperone</keyword>
<sequence length="1343" mass="147563">MDGEQLETDPLTAPLGGRNEDEDIPVEGTDKEGDNDCGPAFFEEEEECAQLLARVHEAWRNESKLEAPPHADEGGKTWNKTLPTAAEDPQGVAVALERFERIISVYQESPHLLHSYLEELLGPLMVLLQDLLTGAATIWRAEQRTEVCTGPQAVGGEVVSHGLGRNYDEYDADAPKSFIHHVCRAIYVVVKTAGEKCCTSYFSNDVRLYEDVFYALRWWQESGEAQREWEVRYCLLLWLSNLVLVPFSLTIIDSSTSGSGSLSDTVLQTAVAFLRDTSKCREGAALLVARLLTRPDSEDHRVYFFAYAQKVVADPASTNLLVHGVLLALAKTMKLGQRGELAPHAPQLIPSVTAVFSRSGSDTLLCKAAVKVVQRLALSLLRSRSAPWKYYRHVASLYQNLSGSDGHEATGGNKNDEVNNNNMIHSNEEEGGEGCEEDDYLPEDCGLEEAIGLLLDAVGHKDTVVRWSAAKGIARVCGRLPRAMAGDVVDALLDVFSNENSDSGWHGGLLALAELCRRSLLPVQRLAMVVQFATRGLAFDLSKGTYSVGSHVRDAACYVCWSIARAYNAVDIEEHVHKLSTCLVVTSLFDREVHVRRAAAAAFQESVGRLGNFPDGIRLVTTMDFFSLASLQNAYLHVAPIVAENASYRGRMLEELVAVKLLHWDRRVRCFASQALGQIGVLESRTTLDEVTLQLLGRVTNDTVAIRHGAILGIAELVNHLDVHSWSKELICQIAGIIPRLDAARLFRSRGGEYVRQACCHLLAAASRRHMPLPETVEVQKMGGMVGRANTLAKMQEFFEDTWKQILEWLQFDAVNAYEEFAAAYYTVFANPFHHQVLHKMLSGCEEGRNPMERRGNILATGALPWSVISKHSNQPKGDDDGVDGSEKAYFMMILKTAMGATKLEKCKEMQDAESRRNAVRSLRTTLTRIPEGTPQMTVGLYESVVQHIVATLDDYAADRRGDVGSFVRQEAIGSLPAVVEYGLKVKCCSSALVVRVIQALLKQAMEKLDRLRGRAVEALQQIVFLPGALPSEGGNNTGLTHMDKQGTFISEEANSAMRNSEMILAEEGENLLNDTSVLAKVVTMDPAADKCSPQNVFTAVGRPLLLTRLFASCVVEGLVVSAGSLSVHIMQPAVDALLHAFRASTEESVYLSWVLITVAAKHAHNERVVVPLCVTVSRLINACVFDEDRHIDVVEILRSELKFFATNIHALLPLIGVLGDLCRSPVTAARHAAWGLSLVMLASRYPKVRARMGTDMYTSLLVLSAADTTLNLDRAIQQLTATPWDGNDATKVRSARDELYGALGIEKPSKDAATGDAVEHEKKKTARMVASSYLHLVHEAGY</sequence>
<reference evidence="6" key="1">
    <citation type="submission" date="2016-09" db="EMBL/GenBank/DDBJ databases">
        <authorList>
            <person name="Hebert L."/>
            <person name="Moumen B."/>
        </authorList>
    </citation>
    <scope>NUCLEOTIDE SEQUENCE [LARGE SCALE GENOMIC DNA]</scope>
    <source>
        <strain evidence="6">OVI</strain>
    </source>
</reference>
<dbReference type="GO" id="GO:0000226">
    <property type="term" value="P:microtubule cytoskeleton organization"/>
    <property type="evidence" value="ECO:0007669"/>
    <property type="project" value="TreeGrafter"/>
</dbReference>
<evidence type="ECO:0000256" key="3">
    <source>
        <dbReference type="SAM" id="MobiDB-lite"/>
    </source>
</evidence>
<dbReference type="Pfam" id="PF25767">
    <property type="entry name" value="ARM_TBCD_2nd"/>
    <property type="match status" value="1"/>
</dbReference>
<dbReference type="GO" id="GO:0048487">
    <property type="term" value="F:beta-tubulin binding"/>
    <property type="evidence" value="ECO:0007669"/>
    <property type="project" value="InterPro"/>
</dbReference>
<feature type="region of interest" description="Disordered" evidence="3">
    <location>
        <begin position="1"/>
        <end position="39"/>
    </location>
</feature>
<evidence type="ECO:0000256" key="2">
    <source>
        <dbReference type="SAM" id="Coils"/>
    </source>
</evidence>
<dbReference type="GeneID" id="92376433"/>
<name>A0A1G4IFM1_TRYEQ</name>
<dbReference type="Pfam" id="PF23579">
    <property type="entry name" value="ARM_TBCD"/>
    <property type="match status" value="1"/>
</dbReference>
<evidence type="ECO:0000313" key="7">
    <source>
        <dbReference type="Proteomes" id="UP000195570"/>
    </source>
</evidence>
<dbReference type="GO" id="GO:0007021">
    <property type="term" value="P:tubulin complex assembly"/>
    <property type="evidence" value="ECO:0007669"/>
    <property type="project" value="InterPro"/>
</dbReference>
<dbReference type="PANTHER" id="PTHR12658">
    <property type="entry name" value="BETA-TUBULIN COFACTOR D"/>
    <property type="match status" value="1"/>
</dbReference>
<dbReference type="FunFam" id="1.25.10.10:FF:000801">
    <property type="entry name" value="Putative tubulin folding cofactor D"/>
    <property type="match status" value="1"/>
</dbReference>
<feature type="domain" description="Tubulin-folding cofactor D ARM repeats" evidence="5">
    <location>
        <begin position="365"/>
        <end position="617"/>
    </location>
</feature>
<dbReference type="Proteomes" id="UP000195570">
    <property type="component" value="Unassembled WGS sequence"/>
</dbReference>
<dbReference type="EMBL" id="CZPT02001539">
    <property type="protein sequence ID" value="SCU70918.1"/>
    <property type="molecule type" value="Genomic_DNA"/>
</dbReference>
<feature type="coiled-coil region" evidence="2">
    <location>
        <begin position="995"/>
        <end position="1022"/>
    </location>
</feature>
<evidence type="ECO:0000259" key="4">
    <source>
        <dbReference type="Pfam" id="PF12612"/>
    </source>
</evidence>
<dbReference type="GO" id="GO:0005096">
    <property type="term" value="F:GTPase activator activity"/>
    <property type="evidence" value="ECO:0007669"/>
    <property type="project" value="InterPro"/>
</dbReference>
<dbReference type="GO" id="GO:0007023">
    <property type="term" value="P:post-chaperonin tubulin folding pathway"/>
    <property type="evidence" value="ECO:0007669"/>
    <property type="project" value="InterPro"/>
</dbReference>
<comment type="caution">
    <text evidence="6">The sequence shown here is derived from an EMBL/GenBank/DDBJ whole genome shotgun (WGS) entry which is preliminary data.</text>
</comment>
<evidence type="ECO:0000256" key="1">
    <source>
        <dbReference type="ARBA" id="ARBA00023186"/>
    </source>
</evidence>
<gene>
    <name evidence="6" type="ORF">TEOVI_000249300</name>
</gene>
<dbReference type="RefSeq" id="XP_067081663.1">
    <property type="nucleotide sequence ID" value="XM_067225562.1"/>
</dbReference>
<evidence type="ECO:0000313" key="6">
    <source>
        <dbReference type="EMBL" id="SCU70918.1"/>
    </source>
</evidence>
<evidence type="ECO:0000259" key="5">
    <source>
        <dbReference type="Pfam" id="PF25767"/>
    </source>
</evidence>
<dbReference type="PANTHER" id="PTHR12658:SF0">
    <property type="entry name" value="TUBULIN-SPECIFIC CHAPERONE D"/>
    <property type="match status" value="1"/>
</dbReference>
<organism evidence="6 7">
    <name type="scientific">Trypanosoma equiperdum</name>
    <dbReference type="NCBI Taxonomy" id="5694"/>
    <lineage>
        <taxon>Eukaryota</taxon>
        <taxon>Discoba</taxon>
        <taxon>Euglenozoa</taxon>
        <taxon>Kinetoplastea</taxon>
        <taxon>Metakinetoplastina</taxon>
        <taxon>Trypanosomatida</taxon>
        <taxon>Trypanosomatidae</taxon>
        <taxon>Trypanosoma</taxon>
    </lineage>
</organism>
<dbReference type="Gene3D" id="1.25.10.10">
    <property type="entry name" value="Leucine-rich Repeat Variant"/>
    <property type="match status" value="2"/>
</dbReference>
<protein>
    <submittedName>
        <fullName evidence="6">Tubulin folding cofactor D, putative</fullName>
    </submittedName>
</protein>
<dbReference type="InterPro" id="IPR022577">
    <property type="entry name" value="TBCD_C"/>
</dbReference>
<accession>A0A1G4IFM1</accession>
<dbReference type="InterPro" id="IPR016024">
    <property type="entry name" value="ARM-type_fold"/>
</dbReference>
<keyword evidence="2" id="KW-0175">Coiled coil</keyword>
<dbReference type="InterPro" id="IPR011989">
    <property type="entry name" value="ARM-like"/>
</dbReference>
<dbReference type="Pfam" id="PF12612">
    <property type="entry name" value="TFCD_C"/>
    <property type="match status" value="1"/>
</dbReference>
<dbReference type="VEuPathDB" id="TriTrypDB:TEOVI_000249300"/>
<keyword evidence="7" id="KW-1185">Reference proteome</keyword>
<dbReference type="InterPro" id="IPR033162">
    <property type="entry name" value="TBCD"/>
</dbReference>